<sequence>MNRIKQATDNYVVLDSAIVYSRRFDVRIVAFISNSITLIQRFATT</sequence>
<protein>
    <submittedName>
        <fullName evidence="1">Uncharacterized protein</fullName>
    </submittedName>
</protein>
<gene>
    <name evidence="1" type="ORF">LC586_27650</name>
</gene>
<keyword evidence="2" id="KW-1185">Reference proteome</keyword>
<comment type="caution">
    <text evidence="1">The sequence shown here is derived from an EMBL/GenBank/DDBJ whole genome shotgun (WGS) entry which is preliminary data.</text>
</comment>
<accession>A0ABS8IGC9</accession>
<reference evidence="1 2" key="1">
    <citation type="journal article" date="2021" name="Microorganisms">
        <title>Genome Evolution of Filamentous Cyanobacterium Nostoc Species: From Facultative Symbiosis to Free Living.</title>
        <authorList>
            <person name="Huo D."/>
            <person name="Li H."/>
            <person name="Cai F."/>
            <person name="Guo X."/>
            <person name="Qiao Z."/>
            <person name="Wang W."/>
            <person name="Yu G."/>
            <person name="Li R."/>
        </authorList>
    </citation>
    <scope>NUCLEOTIDE SEQUENCE [LARGE SCALE GENOMIC DNA]</scope>
    <source>
        <strain evidence="1 2">CHAB 5714</strain>
    </source>
</reference>
<dbReference type="Proteomes" id="UP001199525">
    <property type="component" value="Unassembled WGS sequence"/>
</dbReference>
<name>A0ABS8IGC9_9NOSO</name>
<proteinExistence type="predicted"/>
<organism evidence="1 2">
    <name type="scientific">Nostoc favosum CHAB5714</name>
    <dbReference type="NCBI Taxonomy" id="2780399"/>
    <lineage>
        <taxon>Bacteria</taxon>
        <taxon>Bacillati</taxon>
        <taxon>Cyanobacteriota</taxon>
        <taxon>Cyanophyceae</taxon>
        <taxon>Nostocales</taxon>
        <taxon>Nostocaceae</taxon>
        <taxon>Nostoc</taxon>
        <taxon>Nostoc favosum</taxon>
    </lineage>
</organism>
<dbReference type="EMBL" id="JAIVFQ010000061">
    <property type="protein sequence ID" value="MCC5602865.1"/>
    <property type="molecule type" value="Genomic_DNA"/>
</dbReference>
<evidence type="ECO:0000313" key="1">
    <source>
        <dbReference type="EMBL" id="MCC5602865.1"/>
    </source>
</evidence>
<evidence type="ECO:0000313" key="2">
    <source>
        <dbReference type="Proteomes" id="UP001199525"/>
    </source>
</evidence>
<dbReference type="RefSeq" id="WP_229488402.1">
    <property type="nucleotide sequence ID" value="NZ_JAIVFQ010000061.1"/>
</dbReference>